<evidence type="ECO:0000313" key="5">
    <source>
        <dbReference type="Proteomes" id="UP000271974"/>
    </source>
</evidence>
<keyword evidence="3" id="KW-0732">Signal</keyword>
<feature type="region of interest" description="Disordered" evidence="1">
    <location>
        <begin position="219"/>
        <end position="254"/>
    </location>
</feature>
<keyword evidence="2" id="KW-0812">Transmembrane</keyword>
<dbReference type="InterPro" id="IPR032675">
    <property type="entry name" value="LRR_dom_sf"/>
</dbReference>
<gene>
    <name evidence="4" type="ORF">EGW08_011648</name>
</gene>
<sequence>MICSGFSVFCLTFVVIRLILLRSTVISHDVETILPTSWAPICSFTQDNNILGLYVDQLPAERVFLVKCHVSPNDVWSFSTLQAWLKSFTGFLVFLTVECRDEAAISLPWPMKANGLVGLKVSGCRLKDKYADVFNPDISTLPDEMRVLDIRDSVWLSDVAAFELMTQSEVLLGMSADYDCGQDSTLEYIVMSNLTDSLSTVTGSSMGKDRELIDESFKKASNQKDSNQSPAEFALAPGTSAGDPPTTSNSNAASSQKDFLMRLLQSPNISDALAISVSKPLSGAANNATSPTQVGYQDLLKNIQSVDHACVYKRLKVLDESCPSVMSVHHFGIMVQSGSYPELRTMNYSFSGLPEIPQELREFRVFFPKLSYLDLTKNGIRHVALPKSPRTPVSHQLSMDLRHNQITHINLSTVQSWAEIKDIYVDIRFNPIDCGCHMNDLLLAMKSKDFFIDSMAPYKYLKDMKCSSPLSMKDKELASIELVCSSSLIDSREAKDSDNSLSTTNLTILFVFCGLATSILVVVTIVAILYFKKYRFAAVKELVAIGLPLKINTSGDVESGQRTIIIS</sequence>
<dbReference type="EMBL" id="RQTK01000383">
    <property type="protein sequence ID" value="RUS80593.1"/>
    <property type="molecule type" value="Genomic_DNA"/>
</dbReference>
<comment type="caution">
    <text evidence="4">The sequence shown here is derived from an EMBL/GenBank/DDBJ whole genome shotgun (WGS) entry which is preliminary data.</text>
</comment>
<feature type="signal peptide" evidence="3">
    <location>
        <begin position="1"/>
        <end position="27"/>
    </location>
</feature>
<dbReference type="AlphaFoldDB" id="A0A3S1BC56"/>
<feature type="chain" id="PRO_5018760088" description="LRRCT domain-containing protein" evidence="3">
    <location>
        <begin position="28"/>
        <end position="567"/>
    </location>
</feature>
<dbReference type="SUPFAM" id="SSF52058">
    <property type="entry name" value="L domain-like"/>
    <property type="match status" value="1"/>
</dbReference>
<dbReference type="STRING" id="188477.A0A3S1BC56"/>
<reference evidence="4 5" key="1">
    <citation type="submission" date="2019-01" db="EMBL/GenBank/DDBJ databases">
        <title>A draft genome assembly of the solar-powered sea slug Elysia chlorotica.</title>
        <authorList>
            <person name="Cai H."/>
            <person name="Li Q."/>
            <person name="Fang X."/>
            <person name="Li J."/>
            <person name="Curtis N.E."/>
            <person name="Altenburger A."/>
            <person name="Shibata T."/>
            <person name="Feng M."/>
            <person name="Maeda T."/>
            <person name="Schwartz J.A."/>
            <person name="Shigenobu S."/>
            <person name="Lundholm N."/>
            <person name="Nishiyama T."/>
            <person name="Yang H."/>
            <person name="Hasebe M."/>
            <person name="Li S."/>
            <person name="Pierce S.K."/>
            <person name="Wang J."/>
        </authorList>
    </citation>
    <scope>NUCLEOTIDE SEQUENCE [LARGE SCALE GENOMIC DNA]</scope>
    <source>
        <strain evidence="4">EC2010</strain>
        <tissue evidence="4">Whole organism of an adult</tissue>
    </source>
</reference>
<protein>
    <recommendedName>
        <fullName evidence="6">LRRCT domain-containing protein</fullName>
    </recommendedName>
</protein>
<dbReference type="Proteomes" id="UP000271974">
    <property type="component" value="Unassembled WGS sequence"/>
</dbReference>
<evidence type="ECO:0000256" key="2">
    <source>
        <dbReference type="SAM" id="Phobius"/>
    </source>
</evidence>
<feature type="compositionally biased region" description="Polar residues" evidence="1">
    <location>
        <begin position="245"/>
        <end position="254"/>
    </location>
</feature>
<keyword evidence="2" id="KW-1133">Transmembrane helix</keyword>
<evidence type="ECO:0000256" key="1">
    <source>
        <dbReference type="SAM" id="MobiDB-lite"/>
    </source>
</evidence>
<accession>A0A3S1BC56</accession>
<evidence type="ECO:0000256" key="3">
    <source>
        <dbReference type="SAM" id="SignalP"/>
    </source>
</evidence>
<evidence type="ECO:0008006" key="6">
    <source>
        <dbReference type="Google" id="ProtNLM"/>
    </source>
</evidence>
<dbReference type="OrthoDB" id="6066926at2759"/>
<organism evidence="4 5">
    <name type="scientific">Elysia chlorotica</name>
    <name type="common">Eastern emerald elysia</name>
    <name type="synonym">Sea slug</name>
    <dbReference type="NCBI Taxonomy" id="188477"/>
    <lineage>
        <taxon>Eukaryota</taxon>
        <taxon>Metazoa</taxon>
        <taxon>Spiralia</taxon>
        <taxon>Lophotrochozoa</taxon>
        <taxon>Mollusca</taxon>
        <taxon>Gastropoda</taxon>
        <taxon>Heterobranchia</taxon>
        <taxon>Euthyneura</taxon>
        <taxon>Panpulmonata</taxon>
        <taxon>Sacoglossa</taxon>
        <taxon>Placobranchoidea</taxon>
        <taxon>Plakobranchidae</taxon>
        <taxon>Elysia</taxon>
    </lineage>
</organism>
<feature type="compositionally biased region" description="Polar residues" evidence="1">
    <location>
        <begin position="219"/>
        <end position="230"/>
    </location>
</feature>
<keyword evidence="5" id="KW-1185">Reference proteome</keyword>
<name>A0A3S1BC56_ELYCH</name>
<dbReference type="Gene3D" id="3.80.10.10">
    <property type="entry name" value="Ribonuclease Inhibitor"/>
    <property type="match status" value="1"/>
</dbReference>
<feature type="transmembrane region" description="Helical" evidence="2">
    <location>
        <begin position="506"/>
        <end position="531"/>
    </location>
</feature>
<proteinExistence type="predicted"/>
<evidence type="ECO:0000313" key="4">
    <source>
        <dbReference type="EMBL" id="RUS80593.1"/>
    </source>
</evidence>
<keyword evidence="2" id="KW-0472">Membrane</keyword>